<evidence type="ECO:0000259" key="3">
    <source>
        <dbReference type="Pfam" id="PF07596"/>
    </source>
</evidence>
<dbReference type="RefSeq" id="WP_010047082.1">
    <property type="nucleotide sequence ID" value="NZ_CP025958.1"/>
</dbReference>
<reference evidence="4 5" key="1">
    <citation type="submission" date="2018-01" db="EMBL/GenBank/DDBJ databases">
        <title>G. obscuriglobus.</title>
        <authorList>
            <person name="Franke J."/>
            <person name="Blomberg W."/>
            <person name="Selmecki A."/>
        </authorList>
    </citation>
    <scope>NUCLEOTIDE SEQUENCE [LARGE SCALE GENOMIC DNA]</scope>
    <source>
        <strain evidence="4 5">DSM 5831</strain>
    </source>
</reference>
<dbReference type="KEGG" id="gog:C1280_36260"/>
<keyword evidence="2" id="KW-0472">Membrane</keyword>
<dbReference type="Pfam" id="PF07596">
    <property type="entry name" value="SBP_bac_10"/>
    <property type="match status" value="1"/>
</dbReference>
<evidence type="ECO:0000256" key="1">
    <source>
        <dbReference type="SAM" id="MobiDB-lite"/>
    </source>
</evidence>
<evidence type="ECO:0000313" key="4">
    <source>
        <dbReference type="EMBL" id="AWM41914.1"/>
    </source>
</evidence>
<evidence type="ECO:0000313" key="5">
    <source>
        <dbReference type="Proteomes" id="UP000245802"/>
    </source>
</evidence>
<name>A0A2Z3HJA6_9BACT</name>
<dbReference type="OrthoDB" id="285651at2"/>
<dbReference type="AlphaFoldDB" id="A0A2Z3HJA6"/>
<organism evidence="4 5">
    <name type="scientific">Gemmata obscuriglobus</name>
    <dbReference type="NCBI Taxonomy" id="114"/>
    <lineage>
        <taxon>Bacteria</taxon>
        <taxon>Pseudomonadati</taxon>
        <taxon>Planctomycetota</taxon>
        <taxon>Planctomycetia</taxon>
        <taxon>Gemmatales</taxon>
        <taxon>Gemmataceae</taxon>
        <taxon>Gemmata</taxon>
    </lineage>
</organism>
<proteinExistence type="predicted"/>
<dbReference type="Proteomes" id="UP000245802">
    <property type="component" value="Chromosome"/>
</dbReference>
<evidence type="ECO:0000256" key="2">
    <source>
        <dbReference type="SAM" id="Phobius"/>
    </source>
</evidence>
<protein>
    <submittedName>
        <fullName evidence="4">DUF1559 domain-containing protein</fullName>
    </submittedName>
</protein>
<accession>A0A2Z3HJA6</accession>
<keyword evidence="2" id="KW-0812">Transmembrane</keyword>
<feature type="transmembrane region" description="Helical" evidence="2">
    <location>
        <begin position="102"/>
        <end position="125"/>
    </location>
</feature>
<feature type="domain" description="DUF1559" evidence="3">
    <location>
        <begin position="136"/>
        <end position="219"/>
    </location>
</feature>
<gene>
    <name evidence="4" type="ORF">C1280_36260</name>
</gene>
<keyword evidence="2" id="KW-1133">Transmembrane helix</keyword>
<dbReference type="EMBL" id="CP025958">
    <property type="protein sequence ID" value="AWM41914.1"/>
    <property type="molecule type" value="Genomic_DNA"/>
</dbReference>
<dbReference type="PANTHER" id="PTHR30093:SF2">
    <property type="entry name" value="TYPE II SECRETION SYSTEM PROTEIN H"/>
    <property type="match status" value="1"/>
</dbReference>
<dbReference type="InterPro" id="IPR011453">
    <property type="entry name" value="DUF1559"/>
</dbReference>
<keyword evidence="5" id="KW-1185">Reference proteome</keyword>
<sequence length="329" mass="35615">MADDDEYPRSRYRDDRDRDDDDRPRRRRDEEGDDDGDRPRRRRGAGDDYDDRRPPKEGSSGLAMAGLILGLLSFCTAGLSGIPGGICSLLALGKPNGRGMAIGGLLASGLGILVWVGIGIGAVALMKPIRERVKDTHNLMQLGLAAHNDQDANTGFAGPYARNGMGGTNDKLSFRVGLLPYLEQNSLHKQFDLSQPWNSPKNQPASNTKLAVFTAPHLSEPSASTPYRVFYGGGALFNEDGKPVPLVAVTDGTSNTIMIVHAAEHVPWAEPREFRYSDRTPLPKLGPPDGYGATVLMADGSVRPIKPNTSERTLRNMITRAGGEPIIDD</sequence>
<feature type="transmembrane region" description="Helical" evidence="2">
    <location>
        <begin position="62"/>
        <end position="82"/>
    </location>
</feature>
<feature type="region of interest" description="Disordered" evidence="1">
    <location>
        <begin position="1"/>
        <end position="58"/>
    </location>
</feature>
<dbReference type="PANTHER" id="PTHR30093">
    <property type="entry name" value="GENERAL SECRETION PATHWAY PROTEIN G"/>
    <property type="match status" value="1"/>
</dbReference>
<feature type="compositionally biased region" description="Basic and acidic residues" evidence="1">
    <location>
        <begin position="44"/>
        <end position="56"/>
    </location>
</feature>
<feature type="compositionally biased region" description="Basic and acidic residues" evidence="1">
    <location>
        <begin position="7"/>
        <end position="30"/>
    </location>
</feature>